<dbReference type="InterPro" id="IPR035987">
    <property type="entry name" value="Ribosomal_uS8_sf"/>
</dbReference>
<dbReference type="HAMAP" id="MF_01302_B">
    <property type="entry name" value="Ribosomal_uS8_B"/>
    <property type="match status" value="1"/>
</dbReference>
<protein>
    <recommendedName>
        <fullName evidence="6 8">Small ribosomal subunit protein uS8</fullName>
    </recommendedName>
</protein>
<comment type="subunit">
    <text evidence="7 8">Part of the 30S ribosomal subunit. Contacts proteins S5 and S12.</text>
</comment>
<keyword evidence="5 8" id="KW-0687">Ribonucleoprotein</keyword>
<name>A0A1Y0HQS2_9BACT</name>
<dbReference type="InterPro" id="IPR000630">
    <property type="entry name" value="Ribosomal_uS8"/>
</dbReference>
<evidence type="ECO:0000256" key="9">
    <source>
        <dbReference type="RuleBase" id="RU003660"/>
    </source>
</evidence>
<dbReference type="SUPFAM" id="SSF56047">
    <property type="entry name" value="Ribosomal protein S8"/>
    <property type="match status" value="1"/>
</dbReference>
<evidence type="ECO:0000256" key="1">
    <source>
        <dbReference type="ARBA" id="ARBA00006471"/>
    </source>
</evidence>
<evidence type="ECO:0000256" key="3">
    <source>
        <dbReference type="ARBA" id="ARBA00022884"/>
    </source>
</evidence>
<proteinExistence type="inferred from homology"/>
<evidence type="ECO:0000256" key="2">
    <source>
        <dbReference type="ARBA" id="ARBA00022730"/>
    </source>
</evidence>
<comment type="function">
    <text evidence="8">One of the primary rRNA binding proteins, it binds directly to 16S rRNA central domain where it helps coordinate assembly of the platform of the 30S subunit.</text>
</comment>
<dbReference type="GO" id="GO:0006412">
    <property type="term" value="P:translation"/>
    <property type="evidence" value="ECO:0007669"/>
    <property type="project" value="UniProtKB-UniRule"/>
</dbReference>
<dbReference type="InterPro" id="IPR047863">
    <property type="entry name" value="Ribosomal_uS8_CS"/>
</dbReference>
<evidence type="ECO:0000256" key="4">
    <source>
        <dbReference type="ARBA" id="ARBA00022980"/>
    </source>
</evidence>
<dbReference type="RefSeq" id="WP_025345767.1">
    <property type="nucleotide sequence ID" value="NZ_CP021416.1"/>
</dbReference>
<dbReference type="GO" id="GO:0005840">
    <property type="term" value="C:ribosome"/>
    <property type="evidence" value="ECO:0007669"/>
    <property type="project" value="UniProtKB-KW"/>
</dbReference>
<organism evidence="10 11">
    <name type="scientific">Sulfurospirillum diekertiae</name>
    <dbReference type="NCBI Taxonomy" id="1854492"/>
    <lineage>
        <taxon>Bacteria</taxon>
        <taxon>Pseudomonadati</taxon>
        <taxon>Campylobacterota</taxon>
        <taxon>Epsilonproteobacteria</taxon>
        <taxon>Campylobacterales</taxon>
        <taxon>Sulfurospirillaceae</taxon>
        <taxon>Sulfurospirillum</taxon>
    </lineage>
</organism>
<dbReference type="Pfam" id="PF00410">
    <property type="entry name" value="Ribosomal_S8"/>
    <property type="match status" value="1"/>
</dbReference>
<dbReference type="FunFam" id="3.30.1370.30:FF:000002">
    <property type="entry name" value="30S ribosomal protein S8"/>
    <property type="match status" value="1"/>
</dbReference>
<dbReference type="Proteomes" id="UP000196005">
    <property type="component" value="Chromosome"/>
</dbReference>
<dbReference type="AlphaFoldDB" id="A0A1Y0HQS2"/>
<dbReference type="OrthoDB" id="9802617at2"/>
<keyword evidence="11" id="KW-1185">Reference proteome</keyword>
<dbReference type="Gene3D" id="3.30.1370.30">
    <property type="match status" value="1"/>
</dbReference>
<dbReference type="GO" id="GO:0019843">
    <property type="term" value="F:rRNA binding"/>
    <property type="evidence" value="ECO:0007669"/>
    <property type="project" value="UniProtKB-UniRule"/>
</dbReference>
<dbReference type="GO" id="GO:0005737">
    <property type="term" value="C:cytoplasm"/>
    <property type="evidence" value="ECO:0007669"/>
    <property type="project" value="UniProtKB-ARBA"/>
</dbReference>
<sequence>MINDLVADSLTRIRNASMRKLDVTKLMHSKLVEAILVIFQNKGYIESFNVVEEGPKKFINVVLKYDARGTQVINEVKKISKPGRRVYKGRDEIKRFKNGYGTIVVSTSKGVLSNDDAHKAGLGGEVICSIW</sequence>
<dbReference type="NCBIfam" id="NF001109">
    <property type="entry name" value="PRK00136.1"/>
    <property type="match status" value="1"/>
</dbReference>
<evidence type="ECO:0000313" key="11">
    <source>
        <dbReference type="Proteomes" id="UP000196005"/>
    </source>
</evidence>
<accession>A0A1Y0HQS2</accession>
<dbReference type="PANTHER" id="PTHR11758">
    <property type="entry name" value="40S RIBOSOMAL PROTEIN S15A"/>
    <property type="match status" value="1"/>
</dbReference>
<evidence type="ECO:0000313" key="10">
    <source>
        <dbReference type="EMBL" id="ARU49665.1"/>
    </source>
</evidence>
<dbReference type="Gene3D" id="3.30.1490.10">
    <property type="match status" value="1"/>
</dbReference>
<reference evidence="11" key="1">
    <citation type="submission" date="2017-05" db="EMBL/GenBank/DDBJ databases">
        <title>Dechlorination kinetics govern the competition between two new strains of the genus Sulfurospirillum.</title>
        <authorList>
            <person name="Buttet G.F."/>
            <person name="Murray A.M."/>
            <person name="Goris T."/>
            <person name="Burion M."/>
            <person name="Lin B."/>
            <person name="Rolle M."/>
            <person name="Maillard J."/>
        </authorList>
    </citation>
    <scope>NUCLEOTIDE SEQUENCE [LARGE SCALE GENOMIC DNA]</scope>
    <source>
        <strain evidence="11">SL2-1</strain>
    </source>
</reference>
<dbReference type="KEGG" id="suls:Sdiek1_2515"/>
<dbReference type="GO" id="GO:1990904">
    <property type="term" value="C:ribonucleoprotein complex"/>
    <property type="evidence" value="ECO:0007669"/>
    <property type="project" value="UniProtKB-KW"/>
</dbReference>
<evidence type="ECO:0000256" key="5">
    <source>
        <dbReference type="ARBA" id="ARBA00023274"/>
    </source>
</evidence>
<gene>
    <name evidence="8" type="primary">rpsH</name>
    <name evidence="10" type="ORF">Sdiek1_2515</name>
</gene>
<dbReference type="GO" id="GO:0003735">
    <property type="term" value="F:structural constituent of ribosome"/>
    <property type="evidence" value="ECO:0007669"/>
    <property type="project" value="InterPro"/>
</dbReference>
<keyword evidence="2 8" id="KW-0699">rRNA-binding</keyword>
<comment type="similarity">
    <text evidence="1 8 9">Belongs to the universal ribosomal protein uS8 family.</text>
</comment>
<dbReference type="PROSITE" id="PS00053">
    <property type="entry name" value="RIBOSOMAL_S8"/>
    <property type="match status" value="1"/>
</dbReference>
<evidence type="ECO:0000256" key="7">
    <source>
        <dbReference type="ARBA" id="ARBA00046740"/>
    </source>
</evidence>
<keyword evidence="3 8" id="KW-0694">RNA-binding</keyword>
<evidence type="ECO:0000256" key="8">
    <source>
        <dbReference type="HAMAP-Rule" id="MF_01302"/>
    </source>
</evidence>
<evidence type="ECO:0000256" key="6">
    <source>
        <dbReference type="ARBA" id="ARBA00035258"/>
    </source>
</evidence>
<dbReference type="EMBL" id="CP021416">
    <property type="protein sequence ID" value="ARU49665.1"/>
    <property type="molecule type" value="Genomic_DNA"/>
</dbReference>
<dbReference type="FunFam" id="3.30.1490.10:FF:000001">
    <property type="entry name" value="30S ribosomal protein S8"/>
    <property type="match status" value="1"/>
</dbReference>
<keyword evidence="4 8" id="KW-0689">Ribosomal protein</keyword>